<dbReference type="EMBL" id="JABFOF010000002">
    <property type="protein sequence ID" value="KAG2404445.1"/>
    <property type="molecule type" value="Genomic_DNA"/>
</dbReference>
<keyword evidence="5" id="KW-0675">Receptor</keyword>
<dbReference type="Pfam" id="PF08263">
    <property type="entry name" value="LRRNT_2"/>
    <property type="match status" value="1"/>
</dbReference>
<sequence>MEEKGLAYRKRTTLLKIKKSFRDVDNVLYDWTDSPSSDYCAWRGITCDNVTFNVVALLNLGGEISPAIGKLQSLVSIGLREKRLSGQMPYEIGDFSSLKNLYASPLN</sequence>
<dbReference type="InterPro" id="IPR013210">
    <property type="entry name" value="LRR_N_plant-typ"/>
</dbReference>
<organism evidence="5 6">
    <name type="scientific">Phaseolus angularis</name>
    <name type="common">Azuki bean</name>
    <name type="synonym">Vigna angularis</name>
    <dbReference type="NCBI Taxonomy" id="3914"/>
    <lineage>
        <taxon>Eukaryota</taxon>
        <taxon>Viridiplantae</taxon>
        <taxon>Streptophyta</taxon>
        <taxon>Embryophyta</taxon>
        <taxon>Tracheophyta</taxon>
        <taxon>Spermatophyta</taxon>
        <taxon>Magnoliopsida</taxon>
        <taxon>eudicotyledons</taxon>
        <taxon>Gunneridae</taxon>
        <taxon>Pentapetalae</taxon>
        <taxon>rosids</taxon>
        <taxon>fabids</taxon>
        <taxon>Fabales</taxon>
        <taxon>Fabaceae</taxon>
        <taxon>Papilionoideae</taxon>
        <taxon>50 kb inversion clade</taxon>
        <taxon>NPAAA clade</taxon>
        <taxon>indigoferoid/millettioid clade</taxon>
        <taxon>Phaseoleae</taxon>
        <taxon>Vigna</taxon>
    </lineage>
</organism>
<reference evidence="5 6" key="1">
    <citation type="submission" date="2020-05" db="EMBL/GenBank/DDBJ databases">
        <title>Vigna angularis (adzuki bean) Var. LongXiaoDou No. 4 denovo assembly.</title>
        <authorList>
            <person name="Xiang H."/>
        </authorList>
    </citation>
    <scope>NUCLEOTIDE SEQUENCE [LARGE SCALE GENOMIC DNA]</scope>
    <source>
        <tissue evidence="5">Leaf</tissue>
    </source>
</reference>
<feature type="domain" description="Leucine-rich repeat-containing N-terminal plant-type" evidence="4">
    <location>
        <begin position="12"/>
        <end position="48"/>
    </location>
</feature>
<keyword evidence="3" id="KW-0677">Repeat</keyword>
<dbReference type="PANTHER" id="PTHR48060">
    <property type="entry name" value="DNA DAMAGE-REPAIR/TOLERATION PROTEIN DRT100"/>
    <property type="match status" value="1"/>
</dbReference>
<evidence type="ECO:0000313" key="5">
    <source>
        <dbReference type="EMBL" id="KAG2404445.1"/>
    </source>
</evidence>
<proteinExistence type="predicted"/>
<evidence type="ECO:0000259" key="4">
    <source>
        <dbReference type="Pfam" id="PF08263"/>
    </source>
</evidence>
<protein>
    <submittedName>
        <fullName evidence="5">LRR receptor-like serine/threonine-protein</fullName>
    </submittedName>
</protein>
<dbReference type="PANTHER" id="PTHR48060:SF21">
    <property type="entry name" value="L DOMAIN-LIKE PROTEIN"/>
    <property type="match status" value="1"/>
</dbReference>
<evidence type="ECO:0000256" key="3">
    <source>
        <dbReference type="ARBA" id="ARBA00022737"/>
    </source>
</evidence>
<evidence type="ECO:0000256" key="1">
    <source>
        <dbReference type="ARBA" id="ARBA00022614"/>
    </source>
</evidence>
<dbReference type="InterPro" id="IPR032675">
    <property type="entry name" value="LRR_dom_sf"/>
</dbReference>
<keyword evidence="1" id="KW-0433">Leucine-rich repeat</keyword>
<keyword evidence="2" id="KW-0732">Signal</keyword>
<dbReference type="InterPro" id="IPR053211">
    <property type="entry name" value="DNA_repair-toleration"/>
</dbReference>
<dbReference type="SUPFAM" id="SSF52058">
    <property type="entry name" value="L domain-like"/>
    <property type="match status" value="1"/>
</dbReference>
<gene>
    <name evidence="5" type="ORF">HKW66_Vig0113670</name>
</gene>
<dbReference type="Gene3D" id="3.80.10.10">
    <property type="entry name" value="Ribonuclease Inhibitor"/>
    <property type="match status" value="1"/>
</dbReference>
<name>A0A8T0L377_PHAAN</name>
<comment type="caution">
    <text evidence="5">The sequence shown here is derived from an EMBL/GenBank/DDBJ whole genome shotgun (WGS) entry which is preliminary data.</text>
</comment>
<dbReference type="Proteomes" id="UP000743370">
    <property type="component" value="Unassembled WGS sequence"/>
</dbReference>
<evidence type="ECO:0000256" key="2">
    <source>
        <dbReference type="ARBA" id="ARBA00022729"/>
    </source>
</evidence>
<evidence type="ECO:0000313" key="6">
    <source>
        <dbReference type="Proteomes" id="UP000743370"/>
    </source>
</evidence>
<accession>A0A8T0L377</accession>
<dbReference type="AlphaFoldDB" id="A0A8T0L377"/>